<reference evidence="1" key="1">
    <citation type="submission" date="2020-05" db="EMBL/GenBank/DDBJ databases">
        <title>Large-scale comparative analyses of tick genomes elucidate their genetic diversity and vector capacities.</title>
        <authorList>
            <person name="Jia N."/>
            <person name="Wang J."/>
            <person name="Shi W."/>
            <person name="Du L."/>
            <person name="Sun Y."/>
            <person name="Zhan W."/>
            <person name="Jiang J."/>
            <person name="Wang Q."/>
            <person name="Zhang B."/>
            <person name="Ji P."/>
            <person name="Sakyi L.B."/>
            <person name="Cui X."/>
            <person name="Yuan T."/>
            <person name="Jiang B."/>
            <person name="Yang W."/>
            <person name="Lam T.T.-Y."/>
            <person name="Chang Q."/>
            <person name="Ding S."/>
            <person name="Wang X."/>
            <person name="Zhu J."/>
            <person name="Ruan X."/>
            <person name="Zhao L."/>
            <person name="Wei J."/>
            <person name="Que T."/>
            <person name="Du C."/>
            <person name="Cheng J."/>
            <person name="Dai P."/>
            <person name="Han X."/>
            <person name="Huang E."/>
            <person name="Gao Y."/>
            <person name="Liu J."/>
            <person name="Shao H."/>
            <person name="Ye R."/>
            <person name="Li L."/>
            <person name="Wei W."/>
            <person name="Wang X."/>
            <person name="Wang C."/>
            <person name="Yang T."/>
            <person name="Huo Q."/>
            <person name="Li W."/>
            <person name="Guo W."/>
            <person name="Chen H."/>
            <person name="Zhou L."/>
            <person name="Ni X."/>
            <person name="Tian J."/>
            <person name="Zhou Y."/>
            <person name="Sheng Y."/>
            <person name="Liu T."/>
            <person name="Pan Y."/>
            <person name="Xia L."/>
            <person name="Li J."/>
            <person name="Zhao F."/>
            <person name="Cao W."/>
        </authorList>
    </citation>
    <scope>NUCLEOTIDE SEQUENCE</scope>
    <source>
        <strain evidence="1">Hyas-2018</strain>
    </source>
</reference>
<comment type="caution">
    <text evidence="1">The sequence shown here is derived from an EMBL/GenBank/DDBJ whole genome shotgun (WGS) entry which is preliminary data.</text>
</comment>
<keyword evidence="2" id="KW-1185">Reference proteome</keyword>
<dbReference type="EMBL" id="CM023482">
    <property type="protein sequence ID" value="KAH6939775.1"/>
    <property type="molecule type" value="Genomic_DNA"/>
</dbReference>
<evidence type="ECO:0000313" key="2">
    <source>
        <dbReference type="Proteomes" id="UP000821845"/>
    </source>
</evidence>
<proteinExistence type="predicted"/>
<accession>A0ACB7SYM5</accession>
<gene>
    <name evidence="1" type="ORF">HPB50_021579</name>
</gene>
<organism evidence="1 2">
    <name type="scientific">Hyalomma asiaticum</name>
    <name type="common">Tick</name>
    <dbReference type="NCBI Taxonomy" id="266040"/>
    <lineage>
        <taxon>Eukaryota</taxon>
        <taxon>Metazoa</taxon>
        <taxon>Ecdysozoa</taxon>
        <taxon>Arthropoda</taxon>
        <taxon>Chelicerata</taxon>
        <taxon>Arachnida</taxon>
        <taxon>Acari</taxon>
        <taxon>Parasitiformes</taxon>
        <taxon>Ixodida</taxon>
        <taxon>Ixodoidea</taxon>
        <taxon>Ixodidae</taxon>
        <taxon>Hyalomminae</taxon>
        <taxon>Hyalomma</taxon>
    </lineage>
</organism>
<evidence type="ECO:0000313" key="1">
    <source>
        <dbReference type="EMBL" id="KAH6939775.1"/>
    </source>
</evidence>
<protein>
    <submittedName>
        <fullName evidence="1">Uncharacterized protein</fullName>
    </submittedName>
</protein>
<dbReference type="Proteomes" id="UP000821845">
    <property type="component" value="Chromosome 2"/>
</dbReference>
<name>A0ACB7SYM5_HYAAI</name>
<sequence length="308" mass="33153">MLPAAGAVPSGPHPVQIPEIRDQYLQVPAYTSCGTSSGTGMPPDSPSKRISCLDVSLPDGQDDFSDMSDSFATITYMDATGNSSHDSEKRSVITPPKRCRGSKRLHLPLNSAPAENVPKSNLTVIFKPHNPEHVITRFNPLRLKAAFEAVAPDGVLQVRLNERLNLLAVGEASERLLKAYEPRRNNCGVGVIKRVPVDLDQQDTLSALLQRALVKSVRRLGTSKNRGAVPSFAVAHNIVVDLCRLRGGTTEICKYGKKIELENAVGYQTDFLDSLVAEASKCAVQSAGHVIASFGTLVLTPGSGTVFR</sequence>